<dbReference type="Proteomes" id="UP000485058">
    <property type="component" value="Unassembled WGS sequence"/>
</dbReference>
<feature type="region of interest" description="Disordered" evidence="1">
    <location>
        <begin position="320"/>
        <end position="340"/>
    </location>
</feature>
<proteinExistence type="predicted"/>
<sequence>MLPKPTESAKKSRKHARTPSEGASVSTPSFKTRALPESRRLTAAATPGSPGAASSAASELPSDREGVDEWHAPEVTIMPHDYRAHLVSVLVQYFVLQLAGRVEDATKGCRYERWLDATNAIVGAVLMGLLENLGHVPTEYPYASLVAKVHKSGQNQLNKKGRGPNAGASDAVKQGKEAGFSEWQKVWGKFFDAKKRPSTWEKLIDMAEKYEKGIRPDPLFFTVKSTFVTDTMAKHIDASFSHMVAGMGVTLKPAQLRDVIEAKMMSNQAAIVAMTRSFTSAVEDAQNEHDVVEPRLAELAAKKARQDAEYEAELKALQAEEAASVGGTSEQAGEESSATV</sequence>
<evidence type="ECO:0000313" key="3">
    <source>
        <dbReference type="Proteomes" id="UP000485058"/>
    </source>
</evidence>
<protein>
    <submittedName>
        <fullName evidence="2">Uncharacterized protein</fullName>
    </submittedName>
</protein>
<reference evidence="2 3" key="1">
    <citation type="submission" date="2020-02" db="EMBL/GenBank/DDBJ databases">
        <title>Draft genome sequence of Haematococcus lacustris strain NIES-144.</title>
        <authorList>
            <person name="Morimoto D."/>
            <person name="Nakagawa S."/>
            <person name="Yoshida T."/>
            <person name="Sawayama S."/>
        </authorList>
    </citation>
    <scope>NUCLEOTIDE SEQUENCE [LARGE SCALE GENOMIC DNA]</scope>
    <source>
        <strain evidence="2 3">NIES-144</strain>
    </source>
</reference>
<evidence type="ECO:0000313" key="2">
    <source>
        <dbReference type="EMBL" id="GFH18581.1"/>
    </source>
</evidence>
<name>A0A699Z8S3_HAELA</name>
<comment type="caution">
    <text evidence="2">The sequence shown here is derived from an EMBL/GenBank/DDBJ whole genome shotgun (WGS) entry which is preliminary data.</text>
</comment>
<evidence type="ECO:0000256" key="1">
    <source>
        <dbReference type="SAM" id="MobiDB-lite"/>
    </source>
</evidence>
<keyword evidence="3" id="KW-1185">Reference proteome</keyword>
<feature type="compositionally biased region" description="Low complexity" evidence="1">
    <location>
        <begin position="42"/>
        <end position="58"/>
    </location>
</feature>
<accession>A0A699Z8S3</accession>
<feature type="compositionally biased region" description="Polar residues" evidence="1">
    <location>
        <begin position="326"/>
        <end position="340"/>
    </location>
</feature>
<dbReference type="EMBL" id="BLLF01001323">
    <property type="protein sequence ID" value="GFH18581.1"/>
    <property type="molecule type" value="Genomic_DNA"/>
</dbReference>
<feature type="region of interest" description="Disordered" evidence="1">
    <location>
        <begin position="1"/>
        <end position="66"/>
    </location>
</feature>
<feature type="compositionally biased region" description="Polar residues" evidence="1">
    <location>
        <begin position="21"/>
        <end position="30"/>
    </location>
</feature>
<dbReference type="AlphaFoldDB" id="A0A699Z8S3"/>
<organism evidence="2 3">
    <name type="scientific">Haematococcus lacustris</name>
    <name type="common">Green alga</name>
    <name type="synonym">Haematococcus pluvialis</name>
    <dbReference type="NCBI Taxonomy" id="44745"/>
    <lineage>
        <taxon>Eukaryota</taxon>
        <taxon>Viridiplantae</taxon>
        <taxon>Chlorophyta</taxon>
        <taxon>core chlorophytes</taxon>
        <taxon>Chlorophyceae</taxon>
        <taxon>CS clade</taxon>
        <taxon>Chlamydomonadales</taxon>
        <taxon>Haematococcaceae</taxon>
        <taxon>Haematococcus</taxon>
    </lineage>
</organism>
<gene>
    <name evidence="2" type="ORF">HaLaN_15410</name>
</gene>